<protein>
    <submittedName>
        <fullName evidence="1">Uncharacterized protein</fullName>
    </submittedName>
</protein>
<reference evidence="1 3" key="1">
    <citation type="journal article" date="2019" name="Sci. Rep.">
        <title>Orb-weaving spider Araneus ventricosus genome elucidates the spidroin gene catalogue.</title>
        <authorList>
            <person name="Kono N."/>
            <person name="Nakamura H."/>
            <person name="Ohtoshi R."/>
            <person name="Moran D.A.P."/>
            <person name="Shinohara A."/>
            <person name="Yoshida Y."/>
            <person name="Fujiwara M."/>
            <person name="Mori M."/>
            <person name="Tomita M."/>
            <person name="Arakawa K."/>
        </authorList>
    </citation>
    <scope>NUCLEOTIDE SEQUENCE [LARGE SCALE GENOMIC DNA]</scope>
</reference>
<accession>A0A4Y2BFG5</accession>
<dbReference type="Proteomes" id="UP000499080">
    <property type="component" value="Unassembled WGS sequence"/>
</dbReference>
<evidence type="ECO:0000313" key="1">
    <source>
        <dbReference type="EMBL" id="GBL90788.1"/>
    </source>
</evidence>
<dbReference type="EMBL" id="BGPR01000074">
    <property type="protein sequence ID" value="GBL90788.1"/>
    <property type="molecule type" value="Genomic_DNA"/>
</dbReference>
<evidence type="ECO:0000313" key="3">
    <source>
        <dbReference type="Proteomes" id="UP000499080"/>
    </source>
</evidence>
<organism evidence="1 3">
    <name type="scientific">Araneus ventricosus</name>
    <name type="common">Orbweaver spider</name>
    <name type="synonym">Epeira ventricosa</name>
    <dbReference type="NCBI Taxonomy" id="182803"/>
    <lineage>
        <taxon>Eukaryota</taxon>
        <taxon>Metazoa</taxon>
        <taxon>Ecdysozoa</taxon>
        <taxon>Arthropoda</taxon>
        <taxon>Chelicerata</taxon>
        <taxon>Arachnida</taxon>
        <taxon>Araneae</taxon>
        <taxon>Araneomorphae</taxon>
        <taxon>Entelegynae</taxon>
        <taxon>Araneoidea</taxon>
        <taxon>Araneidae</taxon>
        <taxon>Araneus</taxon>
    </lineage>
</organism>
<dbReference type="EMBL" id="BGPR01046369">
    <property type="protein sequence ID" value="GBO23336.1"/>
    <property type="molecule type" value="Genomic_DNA"/>
</dbReference>
<proteinExistence type="predicted"/>
<sequence>MLVRRLPPRWSSPGLAPFLGRPGQCGYSFTTPAGGRLATAYDLACNGPLAGRIFNGIGSRTWNPPAPDVTTKPPWSPFTSFMNYISSKKKDNSLIRNQQELYLITN</sequence>
<dbReference type="AlphaFoldDB" id="A0A4Y2BFG5"/>
<gene>
    <name evidence="2" type="ORF">AVEN_188774_1</name>
    <name evidence="1" type="ORF">AVEN_215529_1</name>
</gene>
<evidence type="ECO:0000313" key="2">
    <source>
        <dbReference type="EMBL" id="GBO23336.1"/>
    </source>
</evidence>
<keyword evidence="3" id="KW-1185">Reference proteome</keyword>
<name>A0A4Y2BFG5_ARAVE</name>
<comment type="caution">
    <text evidence="1">The sequence shown here is derived from an EMBL/GenBank/DDBJ whole genome shotgun (WGS) entry which is preliminary data.</text>
</comment>